<dbReference type="AlphaFoldDB" id="A0A9W9TE19"/>
<dbReference type="RefSeq" id="XP_058312723.1">
    <property type="nucleotide sequence ID" value="XM_058447312.1"/>
</dbReference>
<dbReference type="GeneID" id="83174612"/>
<dbReference type="Proteomes" id="UP001150904">
    <property type="component" value="Unassembled WGS sequence"/>
</dbReference>
<comment type="caution">
    <text evidence="2">The sequence shown here is derived from an EMBL/GenBank/DDBJ whole genome shotgun (WGS) entry which is preliminary data.</text>
</comment>
<dbReference type="OrthoDB" id="2520703at2759"/>
<evidence type="ECO:0000259" key="1">
    <source>
        <dbReference type="Pfam" id="PF24969"/>
    </source>
</evidence>
<organism evidence="2 3">
    <name type="scientific">Penicillium cinerascens</name>
    <dbReference type="NCBI Taxonomy" id="70096"/>
    <lineage>
        <taxon>Eukaryota</taxon>
        <taxon>Fungi</taxon>
        <taxon>Dikarya</taxon>
        <taxon>Ascomycota</taxon>
        <taxon>Pezizomycotina</taxon>
        <taxon>Eurotiomycetes</taxon>
        <taxon>Eurotiomycetidae</taxon>
        <taxon>Eurotiales</taxon>
        <taxon>Aspergillaceae</taxon>
        <taxon>Penicillium</taxon>
    </lineage>
</organism>
<proteinExistence type="predicted"/>
<keyword evidence="3" id="KW-1185">Reference proteome</keyword>
<evidence type="ECO:0000313" key="2">
    <source>
        <dbReference type="EMBL" id="KAJ5218150.1"/>
    </source>
</evidence>
<dbReference type="InterPro" id="IPR056867">
    <property type="entry name" value="LRR_15"/>
</dbReference>
<reference evidence="2" key="2">
    <citation type="journal article" date="2023" name="IMA Fungus">
        <title>Comparative genomic study of the Penicillium genus elucidates a diverse pangenome and 15 lateral gene transfer events.</title>
        <authorList>
            <person name="Petersen C."/>
            <person name="Sorensen T."/>
            <person name="Nielsen M.R."/>
            <person name="Sondergaard T.E."/>
            <person name="Sorensen J.L."/>
            <person name="Fitzpatrick D.A."/>
            <person name="Frisvad J.C."/>
            <person name="Nielsen K.L."/>
        </authorList>
    </citation>
    <scope>NUCLEOTIDE SEQUENCE</scope>
    <source>
        <strain evidence="2">IBT 15544</strain>
    </source>
</reference>
<sequence>MLNDLPPEIIYLIAGYLSRPCDLYHLLSSSRGLYNVLQPVLYTNVTLCGLQGIESSVSTFLYAITRTPKLASHVRTLEVGSWDTDYGHGEKACEKLGSDRNLIHKLVNDTTGYSDKERSKWINALKRGVTDAWLALLLPRLKALRKLSLTWPYGADYVLSMLQRASREEIPVFPHLEEVYATWYDTENAAHSNFMHPFFSFPSMRKLGGWKFDEPEDSDYEPDPDEIFEYPEPCLEAPPPRCSNITDIDLHETNAARGMRIWVQACKELKSFRIVHGGALISHNDIQPRKIYESLSLHKATLESIWIGNTEDTEWDNYDEWMGSFADFTALKFLYARAANLVGLDMDDNPARRLKDVLPPSLETLYLRLRKEDGFEQLIEFIGSEDVPKLSALYLEIDRGNDPEQPERLEFLKQLCLEKGILFHVPDTTDFEAWHYWGDVWPLGEASYLECC</sequence>
<dbReference type="EMBL" id="JAPQKR010000004">
    <property type="protein sequence ID" value="KAJ5218150.1"/>
    <property type="molecule type" value="Genomic_DNA"/>
</dbReference>
<protein>
    <recommendedName>
        <fullName evidence="1">Leucine-rich repeat domain-containing protein</fullName>
    </recommendedName>
</protein>
<reference evidence="2" key="1">
    <citation type="submission" date="2022-12" db="EMBL/GenBank/DDBJ databases">
        <authorList>
            <person name="Petersen C."/>
        </authorList>
    </citation>
    <scope>NUCLEOTIDE SEQUENCE</scope>
    <source>
        <strain evidence="2">IBT 15544</strain>
    </source>
</reference>
<feature type="domain" description="Leucine-rich repeat" evidence="1">
    <location>
        <begin position="173"/>
        <end position="380"/>
    </location>
</feature>
<accession>A0A9W9TE19</accession>
<name>A0A9W9TE19_9EURO</name>
<dbReference type="Pfam" id="PF24969">
    <property type="entry name" value="LRR_15"/>
    <property type="match status" value="1"/>
</dbReference>
<gene>
    <name evidence="2" type="ORF">N7498_000249</name>
</gene>
<evidence type="ECO:0000313" key="3">
    <source>
        <dbReference type="Proteomes" id="UP001150904"/>
    </source>
</evidence>